<sequence length="527" mass="59797">MAETLKLVIGLAVLAIITVKGWNIWSARLVDFVSWILNGFLYRRFTIRHVETRDHLPSASYRFPNGQGDAAKFLHGRENSLSWQNEFGSIYRIWSGMTPEIVLTKPDHIREVFKDSSQHIKAKNNDSGYFLGELLGKCVGLISQDEWKKLRGVTEQAFVRSTSITYCPLIWERTLRHFHDLRTGTSGLSRGIIDPALDLKMLPFWIMAEILYGRLTPEMERDLEQLAPAREALFKHVLVGNTTRYHWSKYLPTAANRELNWFKSAWESFNRRARDRLVFEKSDTSTADKPILSMYRAVNAGTVSEEAILHTLDEVLFANLDVTLGGISWNLVFLAAYPDVQARLRAEVAEKREAAMGDPAAFDRYVCDSTTYLAACVSESSRMRPLAAFSVPQATPTPRVLDGYLFPAGTNFVVDAYALNQRDPFWGKDGDRYRPDRFLREGGSIAAGSAAPGRYNFWRFGFGPRQCMGKFVADIVIRALLVHLVENYDLGILPEAGEGKEEDWARDPEVWINHPQMQLKCQARSSA</sequence>
<organism evidence="7 8">
    <name type="scientific">Apiospora arundinis</name>
    <dbReference type="NCBI Taxonomy" id="335852"/>
    <lineage>
        <taxon>Eukaryota</taxon>
        <taxon>Fungi</taxon>
        <taxon>Dikarya</taxon>
        <taxon>Ascomycota</taxon>
        <taxon>Pezizomycotina</taxon>
        <taxon>Sordariomycetes</taxon>
        <taxon>Xylariomycetidae</taxon>
        <taxon>Amphisphaeriales</taxon>
        <taxon>Apiosporaceae</taxon>
        <taxon>Apiospora</taxon>
    </lineage>
</organism>
<dbReference type="PRINTS" id="PR00385">
    <property type="entry name" value="P450"/>
</dbReference>
<evidence type="ECO:0000256" key="3">
    <source>
        <dbReference type="ARBA" id="ARBA00023002"/>
    </source>
</evidence>
<gene>
    <name evidence="7" type="ORF">PGQ11_012552</name>
</gene>
<dbReference type="CDD" id="cd20615">
    <property type="entry name" value="CYP_GliC-like"/>
    <property type="match status" value="1"/>
</dbReference>
<protein>
    <submittedName>
        <fullName evidence="7">Cytochrome P450 monooxygenase</fullName>
    </submittedName>
</protein>
<evidence type="ECO:0000313" key="8">
    <source>
        <dbReference type="Proteomes" id="UP001390339"/>
    </source>
</evidence>
<dbReference type="EMBL" id="JAPCWZ010000007">
    <property type="protein sequence ID" value="KAK8856640.1"/>
    <property type="molecule type" value="Genomic_DNA"/>
</dbReference>
<dbReference type="Pfam" id="PF00067">
    <property type="entry name" value="p450"/>
    <property type="match status" value="1"/>
</dbReference>
<evidence type="ECO:0000256" key="6">
    <source>
        <dbReference type="RuleBase" id="RU000461"/>
    </source>
</evidence>
<accession>A0ABR2I3S3</accession>
<dbReference type="InterPro" id="IPR001128">
    <property type="entry name" value="Cyt_P450"/>
</dbReference>
<dbReference type="InterPro" id="IPR017972">
    <property type="entry name" value="Cyt_P450_CS"/>
</dbReference>
<keyword evidence="3 6" id="KW-0560">Oxidoreductase</keyword>
<dbReference type="Proteomes" id="UP001390339">
    <property type="component" value="Unassembled WGS sequence"/>
</dbReference>
<dbReference type="Gene3D" id="1.10.630.10">
    <property type="entry name" value="Cytochrome P450"/>
    <property type="match status" value="1"/>
</dbReference>
<dbReference type="PANTHER" id="PTHR24303:SF31">
    <property type="entry name" value="CYTOCHROME P450 307A1-RELATED"/>
    <property type="match status" value="1"/>
</dbReference>
<dbReference type="SUPFAM" id="SSF48264">
    <property type="entry name" value="Cytochrome P450"/>
    <property type="match status" value="1"/>
</dbReference>
<dbReference type="GO" id="GO:0004497">
    <property type="term" value="F:monooxygenase activity"/>
    <property type="evidence" value="ECO:0007669"/>
    <property type="project" value="UniProtKB-KW"/>
</dbReference>
<evidence type="ECO:0000313" key="7">
    <source>
        <dbReference type="EMBL" id="KAK8856640.1"/>
    </source>
</evidence>
<evidence type="ECO:0000256" key="1">
    <source>
        <dbReference type="ARBA" id="ARBA00001971"/>
    </source>
</evidence>
<evidence type="ECO:0000256" key="2">
    <source>
        <dbReference type="ARBA" id="ARBA00022723"/>
    </source>
</evidence>
<comment type="cofactor">
    <cofactor evidence="1">
        <name>heme</name>
        <dbReference type="ChEBI" id="CHEBI:30413"/>
    </cofactor>
</comment>
<comment type="caution">
    <text evidence="7">The sequence shown here is derived from an EMBL/GenBank/DDBJ whole genome shotgun (WGS) entry which is preliminary data.</text>
</comment>
<evidence type="ECO:0000256" key="4">
    <source>
        <dbReference type="ARBA" id="ARBA00023004"/>
    </source>
</evidence>
<dbReference type="PRINTS" id="PR00463">
    <property type="entry name" value="EP450I"/>
</dbReference>
<name>A0ABR2I3S3_9PEZI</name>
<evidence type="ECO:0000256" key="5">
    <source>
        <dbReference type="ARBA" id="ARBA00023033"/>
    </source>
</evidence>
<dbReference type="InterPro" id="IPR036396">
    <property type="entry name" value="Cyt_P450_sf"/>
</dbReference>
<keyword evidence="6" id="KW-0349">Heme</keyword>
<proteinExistence type="inferred from homology"/>
<dbReference type="PANTHER" id="PTHR24303">
    <property type="entry name" value="HEME-BINDING MONOOXYGENASE FAMILY"/>
    <property type="match status" value="1"/>
</dbReference>
<comment type="similarity">
    <text evidence="6">Belongs to the cytochrome P450 family.</text>
</comment>
<keyword evidence="4 6" id="KW-0408">Iron</keyword>
<keyword evidence="2 6" id="KW-0479">Metal-binding</keyword>
<keyword evidence="5 6" id="KW-0503">Monooxygenase</keyword>
<reference evidence="7 8" key="1">
    <citation type="journal article" date="2024" name="IMA Fungus">
        <title>Apiospora arundinis, a panoply of carbohydrate-active enzymes and secondary metabolites.</title>
        <authorList>
            <person name="Sorensen T."/>
            <person name="Petersen C."/>
            <person name="Muurmann A.T."/>
            <person name="Christiansen J.V."/>
            <person name="Brundto M.L."/>
            <person name="Overgaard C.K."/>
            <person name="Boysen A.T."/>
            <person name="Wollenberg R.D."/>
            <person name="Larsen T.O."/>
            <person name="Sorensen J.L."/>
            <person name="Nielsen K.L."/>
            <person name="Sondergaard T.E."/>
        </authorList>
    </citation>
    <scope>NUCLEOTIDE SEQUENCE [LARGE SCALE GENOMIC DNA]</scope>
    <source>
        <strain evidence="7 8">AAU 773</strain>
    </source>
</reference>
<dbReference type="PROSITE" id="PS00086">
    <property type="entry name" value="CYTOCHROME_P450"/>
    <property type="match status" value="1"/>
</dbReference>
<dbReference type="InterPro" id="IPR002401">
    <property type="entry name" value="Cyt_P450_E_grp-I"/>
</dbReference>
<keyword evidence="8" id="KW-1185">Reference proteome</keyword>